<sequence length="75" mass="8536">ASNLLNDAAFNVDSEYQCYRDENKKVFVVDNNGFHIELQSGFTGVDGKSVWGVQDDKGTYHFKRKKVLTKYISTV</sequence>
<reference evidence="2" key="1">
    <citation type="journal article" date="2019" name="Int. J. Syst. Evol. Microbiol.">
        <title>The Global Catalogue of Microorganisms (GCM) 10K type strain sequencing project: providing services to taxonomists for standard genome sequencing and annotation.</title>
        <authorList>
            <consortium name="The Broad Institute Genomics Platform"/>
            <consortium name="The Broad Institute Genome Sequencing Center for Infectious Disease"/>
            <person name="Wu L."/>
            <person name="Ma J."/>
        </authorList>
    </citation>
    <scope>NUCLEOTIDE SEQUENCE [LARGE SCALE GENOMIC DNA]</scope>
    <source>
        <strain evidence="2">JCM 31696</strain>
    </source>
</reference>
<dbReference type="Proteomes" id="UP001597083">
    <property type="component" value="Unassembled WGS sequence"/>
</dbReference>
<accession>A0ABW3CCG2</accession>
<organism evidence="1 2">
    <name type="scientific">Actinomadura adrarensis</name>
    <dbReference type="NCBI Taxonomy" id="1819600"/>
    <lineage>
        <taxon>Bacteria</taxon>
        <taxon>Bacillati</taxon>
        <taxon>Actinomycetota</taxon>
        <taxon>Actinomycetes</taxon>
        <taxon>Streptosporangiales</taxon>
        <taxon>Thermomonosporaceae</taxon>
        <taxon>Actinomadura</taxon>
    </lineage>
</organism>
<proteinExistence type="predicted"/>
<name>A0ABW3CCG2_9ACTN</name>
<evidence type="ECO:0000313" key="1">
    <source>
        <dbReference type="EMBL" id="MFD0852176.1"/>
    </source>
</evidence>
<comment type="caution">
    <text evidence="1">The sequence shown here is derived from an EMBL/GenBank/DDBJ whole genome shotgun (WGS) entry which is preliminary data.</text>
</comment>
<evidence type="ECO:0000313" key="2">
    <source>
        <dbReference type="Proteomes" id="UP001597083"/>
    </source>
</evidence>
<keyword evidence="2" id="KW-1185">Reference proteome</keyword>
<protein>
    <submittedName>
        <fullName evidence="1">Uncharacterized protein</fullName>
    </submittedName>
</protein>
<feature type="non-terminal residue" evidence="1">
    <location>
        <position position="1"/>
    </location>
</feature>
<gene>
    <name evidence="1" type="ORF">ACFQ07_08085</name>
</gene>
<dbReference type="EMBL" id="JBHTIR010001132">
    <property type="protein sequence ID" value="MFD0852176.1"/>
    <property type="molecule type" value="Genomic_DNA"/>
</dbReference>